<dbReference type="InterPro" id="IPR027417">
    <property type="entry name" value="P-loop_NTPase"/>
</dbReference>
<dbReference type="Pfam" id="PF17776">
    <property type="entry name" value="NLRC4_HD2"/>
    <property type="match status" value="1"/>
</dbReference>
<dbReference type="Gene3D" id="3.80.10.10">
    <property type="entry name" value="Ribonuclease Inhibitor"/>
    <property type="match status" value="2"/>
</dbReference>
<dbReference type="Pfam" id="PF17779">
    <property type="entry name" value="WHD_NOD2"/>
    <property type="match status" value="1"/>
</dbReference>
<dbReference type="InterPro" id="IPR041075">
    <property type="entry name" value="NOD1/2_WH"/>
</dbReference>
<dbReference type="OrthoDB" id="120976at2759"/>
<dbReference type="InterPro" id="IPR007111">
    <property type="entry name" value="NACHT_NTPase"/>
</dbReference>
<dbReference type="PRINTS" id="PR00019">
    <property type="entry name" value="LEURICHRPT"/>
</dbReference>
<evidence type="ECO:0000313" key="9">
    <source>
        <dbReference type="Proteomes" id="UP000515152"/>
    </source>
</evidence>
<dbReference type="GO" id="GO:0005524">
    <property type="term" value="F:ATP binding"/>
    <property type="evidence" value="ECO:0007669"/>
    <property type="project" value="UniProtKB-KW"/>
</dbReference>
<organism evidence="9 10">
    <name type="scientific">Clupea harengus</name>
    <name type="common">Atlantic herring</name>
    <dbReference type="NCBI Taxonomy" id="7950"/>
    <lineage>
        <taxon>Eukaryota</taxon>
        <taxon>Metazoa</taxon>
        <taxon>Chordata</taxon>
        <taxon>Craniata</taxon>
        <taxon>Vertebrata</taxon>
        <taxon>Euteleostomi</taxon>
        <taxon>Actinopterygii</taxon>
        <taxon>Neopterygii</taxon>
        <taxon>Teleostei</taxon>
        <taxon>Clupei</taxon>
        <taxon>Clupeiformes</taxon>
        <taxon>Clupeoidei</taxon>
        <taxon>Clupeidae</taxon>
        <taxon>Clupea</taxon>
    </lineage>
</organism>
<evidence type="ECO:0000256" key="4">
    <source>
        <dbReference type="ARBA" id="ARBA00022737"/>
    </source>
</evidence>
<dbReference type="GO" id="GO:0005737">
    <property type="term" value="C:cytoplasm"/>
    <property type="evidence" value="ECO:0007669"/>
    <property type="project" value="UniProtKB-SubCell"/>
</dbReference>
<reference evidence="10" key="1">
    <citation type="submission" date="2025-08" db="UniProtKB">
        <authorList>
            <consortium name="RefSeq"/>
        </authorList>
    </citation>
    <scope>IDENTIFICATION</scope>
</reference>
<dbReference type="Pfam" id="PF05729">
    <property type="entry name" value="NACHT"/>
    <property type="match status" value="1"/>
</dbReference>
<gene>
    <name evidence="10" type="primary">LOC105892210</name>
</gene>
<evidence type="ECO:0000256" key="2">
    <source>
        <dbReference type="ARBA" id="ARBA00022490"/>
    </source>
</evidence>
<evidence type="ECO:0000256" key="3">
    <source>
        <dbReference type="ARBA" id="ARBA00022614"/>
    </source>
</evidence>
<keyword evidence="4" id="KW-0677">Repeat</keyword>
<feature type="region of interest" description="Disordered" evidence="7">
    <location>
        <begin position="1"/>
        <end position="96"/>
    </location>
</feature>
<dbReference type="InterPro" id="IPR032675">
    <property type="entry name" value="LRR_dom_sf"/>
</dbReference>
<dbReference type="InterPro" id="IPR041267">
    <property type="entry name" value="NLRP_HD2"/>
</dbReference>
<keyword evidence="2" id="KW-0963">Cytoplasm</keyword>
<evidence type="ECO:0000256" key="7">
    <source>
        <dbReference type="SAM" id="MobiDB-lite"/>
    </source>
</evidence>
<sequence>MSGDVEPGPYEISDGGLPTEETRKGPEGSGRPESPCVSEVSNRSKEDELYFTEGHCNTEDRTRMGPKGSGRTKSPCGSEASNRSKEDPPDFKEGHCNTEDRSVVTVPPAGCHHEQRDIVPQEETVQVDHKSRMKEKYRYLWEGGREPSSYTLIPYIDTDMYISNQKELSEAKTMSEEVLVGCNGILQPQSGQENPIRSVLTVGVSGVGKTVTVQRFIQDWADGKANQDIHSIFPLPFRELNLIREKQCSLLDLLEHFYKDTMDRESFDESKFFSEKILVIFDGLDECQYPLNFQNNPICSDVSAPAPMDVLLTNLIKGNLLPSALLWITSRPETASRIPPSCIDRETEVRGFNDSSKNNYVQMKIHDQSLASKILNFLRSSPSLYSMCQIPVYCWILVSVLERLLSNQEVGEIPQTLTQIYTYFLFIQTNIPKEKSPTPKHKVENIIFKLSKLAFQQLEKGNLIFYEDDLKASDLSPSEVSLYQGVCAESLSQELGLRKETVFHFGHISIQEHLAALYVFLSFANREEGTCCHPTASSQLASLFRASSVYELLKNAVDLSLQSEDGRLDFFLRFLIGFSLESNQTLLQGLLVHEGSASNVSRKTVEYIQKKIRENPFPDKCMNLFHCLSELHNLCSLEEVVRARLSPATESRHSLTPAQCSAVAFLLLNSGEELAEFDMTKYTDTEECVLRLLPVIKASRSALLHGCNITSQGCKRLASILKSESCLEELDLSNNDLQDSGFSQLLSGLQHPLCNLHTLKLWYCSLTNKSCEQLAETLGRKSSLKALNLSRNSVQDAGLRHLCSGLQNPDSQLEKLKLDDCAISAEGCEALGSALGSESSCLRELSLGNNNLLDLGLGRLCSGLNSPHCRLEKLGLRECGLTHSSCAALAAALRSGSSRLRELNLSDNKLQDVGMKLLLQGMRTPDRTLQRLQLRYCGLTASSCESLSSVLPSLMELDLSGNNLQDTGVTTLSRSLTDPSCKLKKLQLSYCGMSDVGGAALGSALGRATGPLELLELTGNSLQDPNLKLKLRSLHCLL</sequence>
<accession>A0A6P8G293</accession>
<dbReference type="SUPFAM" id="SSF52540">
    <property type="entry name" value="P-loop containing nucleoside triphosphate hydrolases"/>
    <property type="match status" value="1"/>
</dbReference>
<keyword evidence="6" id="KW-0067">ATP-binding</keyword>
<name>A0A6P8G293_CLUHA</name>
<feature type="compositionally biased region" description="Basic and acidic residues" evidence="7">
    <location>
        <begin position="82"/>
        <end position="96"/>
    </location>
</feature>
<dbReference type="PANTHER" id="PTHR24106">
    <property type="entry name" value="NACHT, LRR AND CARD DOMAINS-CONTAINING"/>
    <property type="match status" value="1"/>
</dbReference>
<dbReference type="PROSITE" id="PS50837">
    <property type="entry name" value="NACHT"/>
    <property type="match status" value="1"/>
</dbReference>
<dbReference type="KEGG" id="char:105892210"/>
<dbReference type="SUPFAM" id="SSF52047">
    <property type="entry name" value="RNI-like"/>
    <property type="match status" value="1"/>
</dbReference>
<dbReference type="GeneID" id="105892210"/>
<dbReference type="Proteomes" id="UP000515152">
    <property type="component" value="Chromosome 9"/>
</dbReference>
<dbReference type="InterPro" id="IPR006553">
    <property type="entry name" value="Leu-rich_rpt_Cys-con_subtyp"/>
</dbReference>
<dbReference type="RefSeq" id="XP_031429861.1">
    <property type="nucleotide sequence ID" value="XM_031574001.2"/>
</dbReference>
<keyword evidence="9" id="KW-1185">Reference proteome</keyword>
<dbReference type="SMART" id="SM00368">
    <property type="entry name" value="LRR_RI"/>
    <property type="match status" value="10"/>
</dbReference>
<dbReference type="PROSITE" id="PS51450">
    <property type="entry name" value="LRR"/>
    <property type="match status" value="2"/>
</dbReference>
<keyword evidence="5" id="KW-0547">Nucleotide-binding</keyword>
<evidence type="ECO:0000313" key="10">
    <source>
        <dbReference type="RefSeq" id="XP_031429861.1"/>
    </source>
</evidence>
<comment type="subcellular location">
    <subcellularLocation>
        <location evidence="1">Cytoplasm</location>
    </subcellularLocation>
</comment>
<dbReference type="CDD" id="cd00116">
    <property type="entry name" value="LRR_RI"/>
    <property type="match status" value="1"/>
</dbReference>
<proteinExistence type="predicted"/>
<keyword evidence="3" id="KW-0433">Leucine-rich repeat</keyword>
<dbReference type="Gene3D" id="3.40.50.300">
    <property type="entry name" value="P-loop containing nucleotide triphosphate hydrolases"/>
    <property type="match status" value="1"/>
</dbReference>
<dbReference type="InterPro" id="IPR001611">
    <property type="entry name" value="Leu-rich_rpt"/>
</dbReference>
<dbReference type="SMART" id="SM00367">
    <property type="entry name" value="LRR_CC"/>
    <property type="match status" value="5"/>
</dbReference>
<dbReference type="Pfam" id="PF13516">
    <property type="entry name" value="LRR_6"/>
    <property type="match status" value="6"/>
</dbReference>
<feature type="domain" description="NACHT" evidence="8">
    <location>
        <begin position="197"/>
        <end position="332"/>
    </location>
</feature>
<evidence type="ECO:0000256" key="1">
    <source>
        <dbReference type="ARBA" id="ARBA00004496"/>
    </source>
</evidence>
<dbReference type="InterPro" id="IPR051261">
    <property type="entry name" value="NLR"/>
</dbReference>
<protein>
    <submittedName>
        <fullName evidence="10">NACHT, LRR and PYD domains-containing protein 3-like isoform X1</fullName>
    </submittedName>
</protein>
<evidence type="ECO:0000256" key="6">
    <source>
        <dbReference type="ARBA" id="ARBA00022840"/>
    </source>
</evidence>
<evidence type="ECO:0000259" key="8">
    <source>
        <dbReference type="PROSITE" id="PS50837"/>
    </source>
</evidence>
<evidence type="ECO:0000256" key="5">
    <source>
        <dbReference type="ARBA" id="ARBA00022741"/>
    </source>
</evidence>
<dbReference type="AlphaFoldDB" id="A0A6P8G293"/>